<organism evidence="8 9">
    <name type="scientific">Actinokineospora xionganensis</name>
    <dbReference type="NCBI Taxonomy" id="2684470"/>
    <lineage>
        <taxon>Bacteria</taxon>
        <taxon>Bacillati</taxon>
        <taxon>Actinomycetota</taxon>
        <taxon>Actinomycetes</taxon>
        <taxon>Pseudonocardiales</taxon>
        <taxon>Pseudonocardiaceae</taxon>
        <taxon>Actinokineospora</taxon>
    </lineage>
</organism>
<protein>
    <submittedName>
        <fullName evidence="8">RNA polymerase sigma-70 factor</fullName>
    </submittedName>
</protein>
<keyword evidence="3" id="KW-0805">Transcription regulation</keyword>
<dbReference type="InterPro" id="IPR052704">
    <property type="entry name" value="ECF_Sigma-70_Domain"/>
</dbReference>
<dbReference type="Pfam" id="PF04542">
    <property type="entry name" value="Sigma70_r2"/>
    <property type="match status" value="1"/>
</dbReference>
<dbReference type="InterPro" id="IPR014284">
    <property type="entry name" value="RNA_pol_sigma-70_dom"/>
</dbReference>
<evidence type="ECO:0000256" key="4">
    <source>
        <dbReference type="ARBA" id="ARBA00023082"/>
    </source>
</evidence>
<keyword evidence="9" id="KW-1185">Reference proteome</keyword>
<evidence type="ECO:0000259" key="7">
    <source>
        <dbReference type="Pfam" id="PF08281"/>
    </source>
</evidence>
<dbReference type="NCBIfam" id="NF007214">
    <property type="entry name" value="PRK09636.1"/>
    <property type="match status" value="1"/>
</dbReference>
<evidence type="ECO:0000256" key="5">
    <source>
        <dbReference type="ARBA" id="ARBA00023163"/>
    </source>
</evidence>
<comment type="caution">
    <text evidence="8">The sequence shown here is derived from an EMBL/GenBank/DDBJ whole genome shotgun (WGS) entry which is preliminary data.</text>
</comment>
<feature type="domain" description="RNA polymerase sigma-70 region 2" evidence="6">
    <location>
        <begin position="28"/>
        <end position="89"/>
    </location>
</feature>
<dbReference type="InterPro" id="IPR007627">
    <property type="entry name" value="RNA_pol_sigma70_r2"/>
</dbReference>
<evidence type="ECO:0000256" key="1">
    <source>
        <dbReference type="ARBA" id="ARBA00010641"/>
    </source>
</evidence>
<keyword evidence="4" id="KW-0731">Sigma factor</keyword>
<dbReference type="InterPro" id="IPR013325">
    <property type="entry name" value="RNA_pol_sigma_r2"/>
</dbReference>
<dbReference type="InterPro" id="IPR013249">
    <property type="entry name" value="RNA_pol_sigma70_r4_t2"/>
</dbReference>
<evidence type="ECO:0000313" key="8">
    <source>
        <dbReference type="EMBL" id="MBC6447614.1"/>
    </source>
</evidence>
<dbReference type="PANTHER" id="PTHR30173">
    <property type="entry name" value="SIGMA 19 FACTOR"/>
    <property type="match status" value="1"/>
</dbReference>
<dbReference type="SUPFAM" id="SSF88946">
    <property type="entry name" value="Sigma2 domain of RNA polymerase sigma factors"/>
    <property type="match status" value="1"/>
</dbReference>
<evidence type="ECO:0000256" key="3">
    <source>
        <dbReference type="ARBA" id="ARBA00023015"/>
    </source>
</evidence>
<reference evidence="8 9" key="1">
    <citation type="submission" date="2020-06" db="EMBL/GenBank/DDBJ databases">
        <title>Actinokineospora xiongansis sp. nov., isolated from soil of Baiyangdian.</title>
        <authorList>
            <person name="Zhang X."/>
        </authorList>
    </citation>
    <scope>NUCLEOTIDE SEQUENCE [LARGE SCALE GENOMIC DNA]</scope>
    <source>
        <strain evidence="8 9">HBU206404</strain>
    </source>
</reference>
<dbReference type="NCBIfam" id="TIGR02937">
    <property type="entry name" value="sigma70-ECF"/>
    <property type="match status" value="1"/>
</dbReference>
<dbReference type="InterPro" id="IPR013324">
    <property type="entry name" value="RNA_pol_sigma_r3/r4-like"/>
</dbReference>
<proteinExistence type="inferred from homology"/>
<dbReference type="CDD" id="cd06171">
    <property type="entry name" value="Sigma70_r4"/>
    <property type="match status" value="1"/>
</dbReference>
<dbReference type="InterPro" id="IPR014303">
    <property type="entry name" value="RNA_pol_sigma-70_ECF"/>
</dbReference>
<keyword evidence="5" id="KW-0804">Transcription</keyword>
<dbReference type="Pfam" id="PF08281">
    <property type="entry name" value="Sigma70_r4_2"/>
    <property type="match status" value="1"/>
</dbReference>
<dbReference type="InterPro" id="IPR032710">
    <property type="entry name" value="NTF2-like_dom_sf"/>
</dbReference>
<dbReference type="Gene3D" id="1.10.1740.10">
    <property type="match status" value="1"/>
</dbReference>
<sequence length="318" mass="34454">MCASPVPVNVLGSLSSGRIRTVDDVVEFEAHRSRLFGIAYRMLGSATEAEDIVQDAYLRWSQAEDVETPSAWLATVVTNLCLNQLTSARARRERYVGPWLPEPVATADGTLGPVDTAERRESVSFALLVLLEQLTPVERAVFVLREAFAYPHAEVAAVLGLSEANSRQVHRRARQRLVGHQPRRSASRGQELLERFLAAAYEGDVAGLERLLAADATSWADGGGKVNAARRPVVGANRVARYLIGILARFDTATNVSFVEVNGDLAVVGWVGETPLGLFAPQIEGDWVVALRIVANPDKLTYLAAQLSRSGELSGLQG</sequence>
<dbReference type="Proteomes" id="UP000734823">
    <property type="component" value="Unassembled WGS sequence"/>
</dbReference>
<dbReference type="Gene3D" id="3.10.450.50">
    <property type="match status" value="1"/>
</dbReference>
<dbReference type="NCBIfam" id="TIGR02957">
    <property type="entry name" value="SigX4"/>
    <property type="match status" value="1"/>
</dbReference>
<accession>A0ABR7L4K1</accession>
<evidence type="ECO:0000313" key="9">
    <source>
        <dbReference type="Proteomes" id="UP000734823"/>
    </source>
</evidence>
<dbReference type="SUPFAM" id="SSF54427">
    <property type="entry name" value="NTF2-like"/>
    <property type="match status" value="1"/>
</dbReference>
<evidence type="ECO:0000256" key="2">
    <source>
        <dbReference type="ARBA" id="ARBA00011344"/>
    </source>
</evidence>
<name>A0ABR7L4K1_9PSEU</name>
<evidence type="ECO:0000259" key="6">
    <source>
        <dbReference type="Pfam" id="PF04542"/>
    </source>
</evidence>
<comment type="similarity">
    <text evidence="1">Belongs to the sigma-70 factor family. ECF subfamily.</text>
</comment>
<dbReference type="InterPro" id="IPR036388">
    <property type="entry name" value="WH-like_DNA-bd_sf"/>
</dbReference>
<dbReference type="PANTHER" id="PTHR30173:SF36">
    <property type="entry name" value="ECF RNA POLYMERASE SIGMA FACTOR SIGJ"/>
    <property type="match status" value="1"/>
</dbReference>
<gene>
    <name evidence="8" type="ORF">GPZ80_10570</name>
</gene>
<comment type="subunit">
    <text evidence="2">Interacts transiently with the RNA polymerase catalytic core formed by RpoA, RpoB, RpoC and RpoZ (2 alpha, 1 beta, 1 beta' and 1 omega subunit) to form the RNA polymerase holoenzyme that can initiate transcription.</text>
</comment>
<dbReference type="SUPFAM" id="SSF88659">
    <property type="entry name" value="Sigma3 and sigma4 domains of RNA polymerase sigma factors"/>
    <property type="match status" value="1"/>
</dbReference>
<feature type="domain" description="RNA polymerase sigma factor 70 region 4 type 2" evidence="7">
    <location>
        <begin position="126"/>
        <end position="177"/>
    </location>
</feature>
<dbReference type="EMBL" id="JABVED010000005">
    <property type="protein sequence ID" value="MBC6447614.1"/>
    <property type="molecule type" value="Genomic_DNA"/>
</dbReference>
<dbReference type="Gene3D" id="1.10.10.10">
    <property type="entry name" value="Winged helix-like DNA-binding domain superfamily/Winged helix DNA-binding domain"/>
    <property type="match status" value="1"/>
</dbReference>